<evidence type="ECO:0000313" key="15">
    <source>
        <dbReference type="WBParaSite" id="PSAMB.scaffold2728size21599.g18903.t1"/>
    </source>
</evidence>
<dbReference type="GO" id="GO:0005765">
    <property type="term" value="C:lysosomal membrane"/>
    <property type="evidence" value="ECO:0007669"/>
    <property type="project" value="UniProtKB-SubCell"/>
</dbReference>
<evidence type="ECO:0000256" key="9">
    <source>
        <dbReference type="ARBA" id="ARBA00035284"/>
    </source>
</evidence>
<name>A0A914VZN5_9BILA</name>
<proteinExistence type="inferred from homology"/>
<evidence type="ECO:0000313" key="16">
    <source>
        <dbReference type="WBParaSite" id="PSAMB.scaffold2860size20859.g19396.t1"/>
    </source>
</evidence>
<dbReference type="WBParaSite" id="PSAMB.scaffold2728size21599.g18903.t1">
    <property type="protein sequence ID" value="PSAMB.scaffold2728size21599.g18903.t1"/>
    <property type="gene ID" value="PSAMB.scaffold2728size21599.g18903"/>
</dbReference>
<keyword evidence="7 13" id="KW-0472">Membrane</keyword>
<evidence type="ECO:0000256" key="1">
    <source>
        <dbReference type="ARBA" id="ARBA00004155"/>
    </source>
</evidence>
<keyword evidence="5 13" id="KW-0812">Transmembrane</keyword>
<evidence type="ECO:0000256" key="3">
    <source>
        <dbReference type="ARBA" id="ARBA00008090"/>
    </source>
</evidence>
<evidence type="ECO:0000256" key="11">
    <source>
        <dbReference type="ARBA" id="ARBA00046593"/>
    </source>
</evidence>
<dbReference type="PANTHER" id="PTHR13551">
    <property type="entry name" value="BRAIN PROTEIN I3"/>
    <property type="match status" value="1"/>
</dbReference>
<evidence type="ECO:0000256" key="7">
    <source>
        <dbReference type="ARBA" id="ARBA00023136"/>
    </source>
</evidence>
<evidence type="ECO:0000256" key="10">
    <source>
        <dbReference type="ARBA" id="ARBA00035449"/>
    </source>
</evidence>
<evidence type="ECO:0000256" key="8">
    <source>
        <dbReference type="ARBA" id="ARBA00023228"/>
    </source>
</evidence>
<accession>A0A914VZN5</accession>
<keyword evidence="4" id="KW-0963">Cytoplasm</keyword>
<evidence type="ECO:0000256" key="12">
    <source>
        <dbReference type="SAM" id="MobiDB-lite"/>
    </source>
</evidence>
<dbReference type="Pfam" id="PF10164">
    <property type="entry name" value="BRI3"/>
    <property type="match status" value="1"/>
</dbReference>
<organism evidence="14 15">
    <name type="scientific">Plectus sambesii</name>
    <dbReference type="NCBI Taxonomy" id="2011161"/>
    <lineage>
        <taxon>Eukaryota</taxon>
        <taxon>Metazoa</taxon>
        <taxon>Ecdysozoa</taxon>
        <taxon>Nematoda</taxon>
        <taxon>Chromadorea</taxon>
        <taxon>Plectida</taxon>
        <taxon>Plectina</taxon>
        <taxon>Plectoidea</taxon>
        <taxon>Plectidae</taxon>
        <taxon>Plectus</taxon>
    </lineage>
</organism>
<comment type="subcellular location">
    <subcellularLocation>
        <location evidence="2">Cytoplasm</location>
        <location evidence="2">Perinuclear region</location>
    </subcellularLocation>
    <subcellularLocation>
        <location evidence="1">Lysosome membrane</location>
        <topology evidence="1">Multi-pass membrane protein</topology>
    </subcellularLocation>
</comment>
<keyword evidence="8" id="KW-0458">Lysosome</keyword>
<comment type="similarity">
    <text evidence="3">Belongs to the BRI3 family.</text>
</comment>
<feature type="region of interest" description="Disordered" evidence="12">
    <location>
        <begin position="1"/>
        <end position="30"/>
    </location>
</feature>
<dbReference type="GO" id="GO:0048471">
    <property type="term" value="C:perinuclear region of cytoplasm"/>
    <property type="evidence" value="ECO:0007669"/>
    <property type="project" value="UniProtKB-SubCell"/>
</dbReference>
<feature type="compositionally biased region" description="Pro residues" evidence="12">
    <location>
        <begin position="1"/>
        <end position="22"/>
    </location>
</feature>
<evidence type="ECO:0000256" key="6">
    <source>
        <dbReference type="ARBA" id="ARBA00022989"/>
    </source>
</evidence>
<protein>
    <recommendedName>
        <fullName evidence="9">Membrane protein BRI3</fullName>
    </recommendedName>
    <alternativeName>
        <fullName evidence="10">Brain protein I3</fullName>
    </alternativeName>
</protein>
<evidence type="ECO:0000313" key="14">
    <source>
        <dbReference type="Proteomes" id="UP000887566"/>
    </source>
</evidence>
<dbReference type="AlphaFoldDB" id="A0A914VZN5"/>
<feature type="transmembrane region" description="Helical" evidence="13">
    <location>
        <begin position="83"/>
        <end position="104"/>
    </location>
</feature>
<dbReference type="InterPro" id="IPR019317">
    <property type="entry name" value="BRI3"/>
</dbReference>
<sequence length="120" mass="12902">MEPKGQAPPPTYVGTGQPPPPYYAQQQGPAAYPPPGAVSYTVHPQVTTTTVHVGPQPTVVIGGVPCCPHCHSTQWTESYDVCLLLFIILGVILFFPIGLLYLLCIVSAQRRVCSNCGHQM</sequence>
<dbReference type="Proteomes" id="UP000887566">
    <property type="component" value="Unplaced"/>
</dbReference>
<dbReference type="PANTHER" id="PTHR13551:SF1">
    <property type="entry name" value="MEMBRANE PROTEIN BRI3"/>
    <property type="match status" value="1"/>
</dbReference>
<evidence type="ECO:0000256" key="13">
    <source>
        <dbReference type="SAM" id="Phobius"/>
    </source>
</evidence>
<keyword evidence="14" id="KW-1185">Reference proteome</keyword>
<evidence type="ECO:0000256" key="2">
    <source>
        <dbReference type="ARBA" id="ARBA00004556"/>
    </source>
</evidence>
<dbReference type="WBParaSite" id="PSAMB.scaffold2860size20859.g19396.t1">
    <property type="protein sequence ID" value="PSAMB.scaffold2860size20859.g19396.t1"/>
    <property type="gene ID" value="PSAMB.scaffold2860size20859.g19396"/>
</dbReference>
<evidence type="ECO:0000256" key="4">
    <source>
        <dbReference type="ARBA" id="ARBA00022490"/>
    </source>
</evidence>
<keyword evidence="6 13" id="KW-1133">Transmembrane helix</keyword>
<comment type="subunit">
    <text evidence="11">Interacts with BRI3BP. Interacts with MGAT1 and IFITM3.</text>
</comment>
<evidence type="ECO:0000256" key="5">
    <source>
        <dbReference type="ARBA" id="ARBA00022692"/>
    </source>
</evidence>
<reference evidence="15 16" key="1">
    <citation type="submission" date="2022-11" db="UniProtKB">
        <authorList>
            <consortium name="WormBaseParasite"/>
        </authorList>
    </citation>
    <scope>IDENTIFICATION</scope>
</reference>